<keyword evidence="1" id="KW-0472">Membrane</keyword>
<dbReference type="eggNOG" id="COG5457">
    <property type="taxonomic scope" value="Bacteria"/>
</dbReference>
<name>A0A061SV29_9RHOB</name>
<dbReference type="InterPro" id="IPR009506">
    <property type="entry name" value="YjiS-like"/>
</dbReference>
<keyword evidence="4" id="KW-1185">Reference proteome</keyword>
<dbReference type="STRING" id="83219.PM02_08705"/>
<comment type="caution">
    <text evidence="3">The sequence shown here is derived from an EMBL/GenBank/DDBJ whole genome shotgun (WGS) entry which is preliminary data.</text>
</comment>
<sequence length="76" mass="8766">MAHALTHTHEVMKHLNQRGMPIVAVLAVKFAVCVTNWATRYRTRQALKQLEPWQLRDVGLTPDQALSEASRVFWKL</sequence>
<dbReference type="EMBL" id="JEMU01000006">
    <property type="protein sequence ID" value="KAJ03419.1"/>
    <property type="molecule type" value="Genomic_DNA"/>
</dbReference>
<proteinExistence type="predicted"/>
<dbReference type="AlphaFoldDB" id="A0A061SV29"/>
<evidence type="ECO:0000256" key="1">
    <source>
        <dbReference type="SAM" id="Phobius"/>
    </source>
</evidence>
<feature type="domain" description="YjiS-like" evidence="2">
    <location>
        <begin position="35"/>
        <end position="65"/>
    </location>
</feature>
<feature type="transmembrane region" description="Helical" evidence="1">
    <location>
        <begin position="20"/>
        <end position="39"/>
    </location>
</feature>
<evidence type="ECO:0000313" key="4">
    <source>
        <dbReference type="Proteomes" id="UP000027337"/>
    </source>
</evidence>
<dbReference type="GeneID" id="72437598"/>
<dbReference type="RefSeq" id="WP_037907329.1">
    <property type="nucleotide sequence ID" value="NZ_CP068998.1"/>
</dbReference>
<reference evidence="3 4" key="1">
    <citation type="journal article" date="2014" name="Genome Announc.">
        <title>Draft Genome Sequences of Two Isolates of the Roseobacter Group, Sulfitobacter sp. Strains 3SOLIMAR09 and 1FIGIMAR09, from Harbors of Mallorca Island (Mediterranean Sea).</title>
        <authorList>
            <person name="Mas-Llado M."/>
            <person name="Pina-Villalonga J.M."/>
            <person name="Brunet-Galmes I."/>
            <person name="Nogales B."/>
            <person name="Bosch R."/>
        </authorList>
    </citation>
    <scope>NUCLEOTIDE SEQUENCE [LARGE SCALE GENOMIC DNA]</scope>
    <source>
        <strain evidence="3 4">1FIGIMAR09</strain>
    </source>
</reference>
<protein>
    <recommendedName>
        <fullName evidence="2">YjiS-like domain-containing protein</fullName>
    </recommendedName>
</protein>
<dbReference type="Pfam" id="PF06568">
    <property type="entry name" value="YjiS-like"/>
    <property type="match status" value="1"/>
</dbReference>
<evidence type="ECO:0000259" key="2">
    <source>
        <dbReference type="Pfam" id="PF06568"/>
    </source>
</evidence>
<evidence type="ECO:0000313" key="3">
    <source>
        <dbReference type="EMBL" id="KAJ03419.1"/>
    </source>
</evidence>
<dbReference type="Proteomes" id="UP000027337">
    <property type="component" value="Unassembled WGS sequence"/>
</dbReference>
<organism evidence="3 4">
    <name type="scientific">Sulfitobacter mediterraneus</name>
    <dbReference type="NCBI Taxonomy" id="83219"/>
    <lineage>
        <taxon>Bacteria</taxon>
        <taxon>Pseudomonadati</taxon>
        <taxon>Pseudomonadota</taxon>
        <taxon>Alphaproteobacteria</taxon>
        <taxon>Rhodobacterales</taxon>
        <taxon>Roseobacteraceae</taxon>
        <taxon>Sulfitobacter</taxon>
    </lineage>
</organism>
<keyword evidence="1" id="KW-1133">Transmembrane helix</keyword>
<gene>
    <name evidence="3" type="ORF">PM02_08705</name>
</gene>
<keyword evidence="1" id="KW-0812">Transmembrane</keyword>
<accession>A0A061SV29</accession>